<dbReference type="EMBL" id="MU860130">
    <property type="protein sequence ID" value="KAK4237619.1"/>
    <property type="molecule type" value="Genomic_DNA"/>
</dbReference>
<evidence type="ECO:0000256" key="1">
    <source>
        <dbReference type="SAM" id="MobiDB-lite"/>
    </source>
</evidence>
<gene>
    <name evidence="2" type="ORF">C8A03DRAFT_44548</name>
</gene>
<feature type="region of interest" description="Disordered" evidence="1">
    <location>
        <begin position="297"/>
        <end position="330"/>
    </location>
</feature>
<reference evidence="2" key="1">
    <citation type="journal article" date="2023" name="Mol. Phylogenet. Evol.">
        <title>Genome-scale phylogeny and comparative genomics of the fungal order Sordariales.</title>
        <authorList>
            <person name="Hensen N."/>
            <person name="Bonometti L."/>
            <person name="Westerberg I."/>
            <person name="Brannstrom I.O."/>
            <person name="Guillou S."/>
            <person name="Cros-Aarteil S."/>
            <person name="Calhoun S."/>
            <person name="Haridas S."/>
            <person name="Kuo A."/>
            <person name="Mondo S."/>
            <person name="Pangilinan J."/>
            <person name="Riley R."/>
            <person name="LaButti K."/>
            <person name="Andreopoulos B."/>
            <person name="Lipzen A."/>
            <person name="Chen C."/>
            <person name="Yan M."/>
            <person name="Daum C."/>
            <person name="Ng V."/>
            <person name="Clum A."/>
            <person name="Steindorff A."/>
            <person name="Ohm R.A."/>
            <person name="Martin F."/>
            <person name="Silar P."/>
            <person name="Natvig D.O."/>
            <person name="Lalanne C."/>
            <person name="Gautier V."/>
            <person name="Ament-Velasquez S.L."/>
            <person name="Kruys A."/>
            <person name="Hutchinson M.I."/>
            <person name="Powell A.J."/>
            <person name="Barry K."/>
            <person name="Miller A.N."/>
            <person name="Grigoriev I.V."/>
            <person name="Debuchy R."/>
            <person name="Gladieux P."/>
            <person name="Hiltunen Thoren M."/>
            <person name="Johannesson H."/>
        </authorList>
    </citation>
    <scope>NUCLEOTIDE SEQUENCE</scope>
    <source>
        <strain evidence="2">CBS 532.94</strain>
    </source>
</reference>
<organism evidence="2 3">
    <name type="scientific">Achaetomium macrosporum</name>
    <dbReference type="NCBI Taxonomy" id="79813"/>
    <lineage>
        <taxon>Eukaryota</taxon>
        <taxon>Fungi</taxon>
        <taxon>Dikarya</taxon>
        <taxon>Ascomycota</taxon>
        <taxon>Pezizomycotina</taxon>
        <taxon>Sordariomycetes</taxon>
        <taxon>Sordariomycetidae</taxon>
        <taxon>Sordariales</taxon>
        <taxon>Chaetomiaceae</taxon>
        <taxon>Achaetomium</taxon>
    </lineage>
</organism>
<dbReference type="AlphaFoldDB" id="A0AAN7HEY3"/>
<accession>A0AAN7HEY3</accession>
<evidence type="ECO:0000313" key="3">
    <source>
        <dbReference type="Proteomes" id="UP001303760"/>
    </source>
</evidence>
<comment type="caution">
    <text evidence="2">The sequence shown here is derived from an EMBL/GenBank/DDBJ whole genome shotgun (WGS) entry which is preliminary data.</text>
</comment>
<evidence type="ECO:0000313" key="2">
    <source>
        <dbReference type="EMBL" id="KAK4237619.1"/>
    </source>
</evidence>
<keyword evidence="3" id="KW-1185">Reference proteome</keyword>
<feature type="region of interest" description="Disordered" evidence="1">
    <location>
        <begin position="413"/>
        <end position="437"/>
    </location>
</feature>
<reference evidence="2" key="2">
    <citation type="submission" date="2023-05" db="EMBL/GenBank/DDBJ databases">
        <authorList>
            <consortium name="Lawrence Berkeley National Laboratory"/>
            <person name="Steindorff A."/>
            <person name="Hensen N."/>
            <person name="Bonometti L."/>
            <person name="Westerberg I."/>
            <person name="Brannstrom I.O."/>
            <person name="Guillou S."/>
            <person name="Cros-Aarteil S."/>
            <person name="Calhoun S."/>
            <person name="Haridas S."/>
            <person name="Kuo A."/>
            <person name="Mondo S."/>
            <person name="Pangilinan J."/>
            <person name="Riley R."/>
            <person name="Labutti K."/>
            <person name="Andreopoulos B."/>
            <person name="Lipzen A."/>
            <person name="Chen C."/>
            <person name="Yanf M."/>
            <person name="Daum C."/>
            <person name="Ng V."/>
            <person name="Clum A."/>
            <person name="Ohm R."/>
            <person name="Martin F."/>
            <person name="Silar P."/>
            <person name="Natvig D."/>
            <person name="Lalanne C."/>
            <person name="Gautier V."/>
            <person name="Ament-Velasquez S.L."/>
            <person name="Kruys A."/>
            <person name="Hutchinson M.I."/>
            <person name="Powell A.J."/>
            <person name="Barry K."/>
            <person name="Miller A.N."/>
            <person name="Grigoriev I.V."/>
            <person name="Debuchy R."/>
            <person name="Gladieux P."/>
            <person name="Thoren M.H."/>
            <person name="Johannesson H."/>
        </authorList>
    </citation>
    <scope>NUCLEOTIDE SEQUENCE</scope>
    <source>
        <strain evidence="2">CBS 532.94</strain>
    </source>
</reference>
<name>A0AAN7HEY3_9PEZI</name>
<proteinExistence type="predicted"/>
<protein>
    <submittedName>
        <fullName evidence="2">Uncharacterized protein</fullName>
    </submittedName>
</protein>
<sequence length="449" mass="48653">MGLQLEPVTQALEQYGPWHFRDVRFRQDHRAELQAALLQTAAIPGLSDTLREISKAGRADCHSSSRPEVTLPVLGEPEPTAQEFSGRSSPGRCTPAATADKIGRSLFPTTLHPFLGFRQIVPSGEDAVTFSLSAPAPPPRPCLKRRRPATDVDGPGTYSLSCKKRRLLRHLITSRLSQPFSLPATYILNRESVATGDKRFVKLAAIMSARRLNSAVTAQSHPPALQSQQPSPSTWLRRAAVLNRLRSRVCAEVAERGQVQVADLAAKAAVFQQGHGNSVFVGGRYLVTMTNVNQSPTAAAPMTPGPRGVPHSSSCPSPPPNSSAGAMLSPPGLRLQPSIHVPTPGPPPTCGTCLRIPNPKLRPLRSPELRVTRPLVPLEDIEELDNDGVAFPTSEHESRYEDEPEEVYADFSVIFGGGDGDDSDEEGGGRDHFEDYMDDLDGIPWNARC</sequence>
<dbReference type="Proteomes" id="UP001303760">
    <property type="component" value="Unassembled WGS sequence"/>
</dbReference>